<dbReference type="Pfam" id="PF14085">
    <property type="entry name" value="DUF4265"/>
    <property type="match status" value="1"/>
</dbReference>
<sequence>MATIALGKLIRMKYQTGEHVAVHSFPIWRDRANFVFAAYQGTRDGKNEWEQLWGQQVTPQRFIVCCIPFFVYDVALGDEVEIDANCVLQHVVRSSGQITFRVWFGAQDKATREALVREIEAMKPLMEWSSENLLALSASDNAEAQRIANYLQVSEEKGLLQYETGRTGHRSR</sequence>
<organism evidence="1 2">
    <name type="scientific">Paraburkholderia humisilvae</name>
    <dbReference type="NCBI Taxonomy" id="627669"/>
    <lineage>
        <taxon>Bacteria</taxon>
        <taxon>Pseudomonadati</taxon>
        <taxon>Pseudomonadota</taxon>
        <taxon>Betaproteobacteria</taxon>
        <taxon>Burkholderiales</taxon>
        <taxon>Burkholderiaceae</taxon>
        <taxon>Paraburkholderia</taxon>
    </lineage>
</organism>
<dbReference type="EMBL" id="CADIKH010000024">
    <property type="protein sequence ID" value="CAB3764580.1"/>
    <property type="molecule type" value="Genomic_DNA"/>
</dbReference>
<keyword evidence="2" id="KW-1185">Reference proteome</keyword>
<name>A0A6J5ED78_9BURK</name>
<dbReference type="AlphaFoldDB" id="A0A6J5ED78"/>
<protein>
    <recommendedName>
        <fullName evidence="3">DUF4265 domain-containing protein</fullName>
    </recommendedName>
</protein>
<evidence type="ECO:0000313" key="1">
    <source>
        <dbReference type="EMBL" id="CAB3764580.1"/>
    </source>
</evidence>
<dbReference type="RefSeq" id="WP_175229032.1">
    <property type="nucleotide sequence ID" value="NZ_CADIKH010000024.1"/>
</dbReference>
<evidence type="ECO:0008006" key="3">
    <source>
        <dbReference type="Google" id="ProtNLM"/>
    </source>
</evidence>
<dbReference type="Proteomes" id="UP000494363">
    <property type="component" value="Unassembled WGS sequence"/>
</dbReference>
<dbReference type="InterPro" id="IPR025361">
    <property type="entry name" value="DUF4265"/>
</dbReference>
<proteinExistence type="predicted"/>
<gene>
    <name evidence="1" type="ORF">LMG29542_04930</name>
</gene>
<accession>A0A6J5ED78</accession>
<evidence type="ECO:0000313" key="2">
    <source>
        <dbReference type="Proteomes" id="UP000494363"/>
    </source>
</evidence>
<reference evidence="1 2" key="1">
    <citation type="submission" date="2020-04" db="EMBL/GenBank/DDBJ databases">
        <authorList>
            <person name="De Canck E."/>
        </authorList>
    </citation>
    <scope>NUCLEOTIDE SEQUENCE [LARGE SCALE GENOMIC DNA]</scope>
    <source>
        <strain evidence="1 2">LMG 29542</strain>
    </source>
</reference>